<dbReference type="InterPro" id="IPR011990">
    <property type="entry name" value="TPR-like_helical_dom_sf"/>
</dbReference>
<protein>
    <submittedName>
        <fullName evidence="4">Pentatricopeptide repeat-containing protein</fullName>
    </submittedName>
</protein>
<dbReference type="Pfam" id="PF13041">
    <property type="entry name" value="PPR_2"/>
    <property type="match status" value="4"/>
</dbReference>
<dbReference type="Gene3D" id="1.25.40.10">
    <property type="entry name" value="Tetratricopeptide repeat domain"/>
    <property type="match status" value="4"/>
</dbReference>
<evidence type="ECO:0000256" key="1">
    <source>
        <dbReference type="ARBA" id="ARBA00007626"/>
    </source>
</evidence>
<dbReference type="Proteomes" id="UP001140949">
    <property type="component" value="Unassembled WGS sequence"/>
</dbReference>
<dbReference type="PANTHER" id="PTHR47447:SF28">
    <property type="entry name" value="PENTACOTRIPEPTIDE-REPEAT REGION OF PRORP DOMAIN-CONTAINING PROTEIN"/>
    <property type="match status" value="1"/>
</dbReference>
<feature type="repeat" description="PPR" evidence="3">
    <location>
        <begin position="458"/>
        <end position="492"/>
    </location>
</feature>
<dbReference type="Pfam" id="PF01535">
    <property type="entry name" value="PPR"/>
    <property type="match status" value="1"/>
</dbReference>
<comment type="caution">
    <text evidence="4">The sequence shown here is derived from an EMBL/GenBank/DDBJ whole genome shotgun (WGS) entry which is preliminary data.</text>
</comment>
<organism evidence="4 5">
    <name type="scientific">Iris pallida</name>
    <name type="common">Sweet iris</name>
    <dbReference type="NCBI Taxonomy" id="29817"/>
    <lineage>
        <taxon>Eukaryota</taxon>
        <taxon>Viridiplantae</taxon>
        <taxon>Streptophyta</taxon>
        <taxon>Embryophyta</taxon>
        <taxon>Tracheophyta</taxon>
        <taxon>Spermatophyta</taxon>
        <taxon>Magnoliopsida</taxon>
        <taxon>Liliopsida</taxon>
        <taxon>Asparagales</taxon>
        <taxon>Iridaceae</taxon>
        <taxon>Iridoideae</taxon>
        <taxon>Irideae</taxon>
        <taxon>Iris</taxon>
    </lineage>
</organism>
<evidence type="ECO:0000256" key="3">
    <source>
        <dbReference type="PROSITE-ProRule" id="PRU00708"/>
    </source>
</evidence>
<evidence type="ECO:0000313" key="4">
    <source>
        <dbReference type="EMBL" id="KAJ6794444.1"/>
    </source>
</evidence>
<comment type="similarity">
    <text evidence="1">Belongs to the PPR family. P subfamily.</text>
</comment>
<gene>
    <name evidence="4" type="ORF">M6B38_232600</name>
</gene>
<feature type="repeat" description="PPR" evidence="3">
    <location>
        <begin position="423"/>
        <end position="457"/>
    </location>
</feature>
<reference evidence="4" key="1">
    <citation type="journal article" date="2023" name="GigaByte">
        <title>Genome assembly of the bearded iris, Iris pallida Lam.</title>
        <authorList>
            <person name="Bruccoleri R.E."/>
            <person name="Oakeley E.J."/>
            <person name="Faust A.M.E."/>
            <person name="Altorfer M."/>
            <person name="Dessus-Babus S."/>
            <person name="Burckhardt D."/>
            <person name="Oertli M."/>
            <person name="Naumann U."/>
            <person name="Petersen F."/>
            <person name="Wong J."/>
        </authorList>
    </citation>
    <scope>NUCLEOTIDE SEQUENCE</scope>
    <source>
        <strain evidence="4">GSM-AAB239-AS_SAM_17_03QT</strain>
    </source>
</reference>
<keyword evidence="5" id="KW-1185">Reference proteome</keyword>
<proteinExistence type="inferred from homology"/>
<reference evidence="4" key="2">
    <citation type="submission" date="2023-04" db="EMBL/GenBank/DDBJ databases">
        <authorList>
            <person name="Bruccoleri R.E."/>
            <person name="Oakeley E.J."/>
            <person name="Faust A.-M."/>
            <person name="Dessus-Babus S."/>
            <person name="Altorfer M."/>
            <person name="Burckhardt D."/>
            <person name="Oertli M."/>
            <person name="Naumann U."/>
            <person name="Petersen F."/>
            <person name="Wong J."/>
        </authorList>
    </citation>
    <scope>NUCLEOTIDE SEQUENCE</scope>
    <source>
        <strain evidence="4">GSM-AAB239-AS_SAM_17_03QT</strain>
        <tissue evidence="4">Leaf</tissue>
    </source>
</reference>
<feature type="repeat" description="PPR" evidence="3">
    <location>
        <begin position="353"/>
        <end position="387"/>
    </location>
</feature>
<dbReference type="PANTHER" id="PTHR47447">
    <property type="entry name" value="OS03G0856100 PROTEIN"/>
    <property type="match status" value="1"/>
</dbReference>
<feature type="repeat" description="PPR" evidence="3">
    <location>
        <begin position="213"/>
        <end position="247"/>
    </location>
</feature>
<feature type="repeat" description="PPR" evidence="3">
    <location>
        <begin position="388"/>
        <end position="422"/>
    </location>
</feature>
<evidence type="ECO:0000313" key="5">
    <source>
        <dbReference type="Proteomes" id="UP001140949"/>
    </source>
</evidence>
<keyword evidence="2" id="KW-0677">Repeat</keyword>
<feature type="repeat" description="PPR" evidence="3">
    <location>
        <begin position="528"/>
        <end position="562"/>
    </location>
</feature>
<accession>A0AAX6DRP3</accession>
<evidence type="ECO:0000256" key="2">
    <source>
        <dbReference type="ARBA" id="ARBA00022737"/>
    </source>
</evidence>
<dbReference type="InterPro" id="IPR002885">
    <property type="entry name" value="PPR_rpt"/>
</dbReference>
<name>A0AAX6DRP3_IRIPA</name>
<feature type="repeat" description="PPR" evidence="3">
    <location>
        <begin position="318"/>
        <end position="352"/>
    </location>
</feature>
<dbReference type="NCBIfam" id="TIGR00756">
    <property type="entry name" value="PPR"/>
    <property type="match status" value="7"/>
</dbReference>
<sequence>MNLTPKLLPRTLIPTTLPPKPLNSLLPPSLDPHLTTITHLTSFLKTHPTPTPTPTPLPLPSHLLPYLTPDTLSTVLLLSQSNPLPSLSLLLHPHLPFPPSPQNLSIVSHSLSFSRHHRESLLLLSAFLRSHPHVDALSSLLSAARLCNWTPAVFDLLIKAHPDPSETLRRVLRLGLFVPSVHSFNHVLKNKSEALGSCWQIYADMRRLGVSPNAHTFNILVGALCRAGDERRAVEFLEEVESEGFDPDVVTYNTLIGAYSRRGRLDNAMALYKVMYRRGVEPDLITYTLLVKGFCKEGRMGDARRVFDRMLERGLRPDTFCFGVIIVGYCKVGMLGDAVSLVGDMFRYGLKPDKFTCSSLVEGYVKVGRLLPCLNMIEDLRRHGVVVNFDDYKSILDALSSERRPNAMRSLVDWMVRDGYEPGLEIYDSMIGCFCDCGSTEQALVVKEEMVGRDIRPGVETYRLIITSLCNIGRVMEGERLMMEMVGSGLVADSDICAALVGGYCRQRYLSKIESVLSYFALECQIYDNKGYNTLMKMYCEEGDMAASLDLQNRMMKLGFVSDGQTCKSLIYGLTRTCNLYV</sequence>
<feature type="repeat" description="PPR" evidence="3">
    <location>
        <begin position="248"/>
        <end position="282"/>
    </location>
</feature>
<dbReference type="AlphaFoldDB" id="A0AAX6DRP3"/>
<dbReference type="EMBL" id="JANAVB010042419">
    <property type="protein sequence ID" value="KAJ6794444.1"/>
    <property type="molecule type" value="Genomic_DNA"/>
</dbReference>
<feature type="repeat" description="PPR" evidence="3">
    <location>
        <begin position="283"/>
        <end position="317"/>
    </location>
</feature>
<dbReference type="PROSITE" id="PS51375">
    <property type="entry name" value="PPR"/>
    <property type="match status" value="9"/>
</dbReference>